<dbReference type="OrthoDB" id="1447802at2"/>
<keyword evidence="1" id="KW-1133">Transmembrane helix</keyword>
<name>A0A4R6TGJ4_9FLAO</name>
<sequence length="118" mass="13852">MHKRVLPYYFVFSLATGSLIYLAQKLAIKLPVIVNNYVNDFLIIPIVLIVSLYVLRWSRNDANYQISIGAILYLCCFYAIIFEYVLPKFHPRYTADIIDVVLYFMGGIFFYYLQKNSL</sequence>
<keyword evidence="1" id="KW-0812">Transmembrane</keyword>
<feature type="transmembrane region" description="Helical" evidence="1">
    <location>
        <begin position="6"/>
        <end position="24"/>
    </location>
</feature>
<dbReference type="RefSeq" id="WP_133535839.1">
    <property type="nucleotide sequence ID" value="NZ_SNYH01000003.1"/>
</dbReference>
<gene>
    <name evidence="2" type="ORF">DFQ07_1723</name>
</gene>
<proteinExistence type="predicted"/>
<comment type="caution">
    <text evidence="2">The sequence shown here is derived from an EMBL/GenBank/DDBJ whole genome shotgun (WGS) entry which is preliminary data.</text>
</comment>
<keyword evidence="3" id="KW-1185">Reference proteome</keyword>
<dbReference type="AlphaFoldDB" id="A0A4R6TGJ4"/>
<evidence type="ECO:0000256" key="1">
    <source>
        <dbReference type="SAM" id="Phobius"/>
    </source>
</evidence>
<dbReference type="EMBL" id="SNYH01000003">
    <property type="protein sequence ID" value="TDQ27866.1"/>
    <property type="molecule type" value="Genomic_DNA"/>
</dbReference>
<protein>
    <recommendedName>
        <fullName evidence="4">Magnesium citrate secondary transporter</fullName>
    </recommendedName>
</protein>
<keyword evidence="1" id="KW-0472">Membrane</keyword>
<evidence type="ECO:0008006" key="4">
    <source>
        <dbReference type="Google" id="ProtNLM"/>
    </source>
</evidence>
<accession>A0A4R6TGJ4</accession>
<reference evidence="2 3" key="1">
    <citation type="submission" date="2019-03" db="EMBL/GenBank/DDBJ databases">
        <title>Genomic Encyclopedia of Type Strains, Phase III (KMG-III): the genomes of soil and plant-associated and newly described type strains.</title>
        <authorList>
            <person name="Whitman W."/>
        </authorList>
    </citation>
    <scope>NUCLEOTIDE SEQUENCE [LARGE SCALE GENOMIC DNA]</scope>
    <source>
        <strain evidence="2 3">CECT 8283</strain>
    </source>
</reference>
<evidence type="ECO:0000313" key="2">
    <source>
        <dbReference type="EMBL" id="TDQ27866.1"/>
    </source>
</evidence>
<evidence type="ECO:0000313" key="3">
    <source>
        <dbReference type="Proteomes" id="UP000295390"/>
    </source>
</evidence>
<feature type="transmembrane region" description="Helical" evidence="1">
    <location>
        <begin position="66"/>
        <end position="86"/>
    </location>
</feature>
<dbReference type="Proteomes" id="UP000295390">
    <property type="component" value="Unassembled WGS sequence"/>
</dbReference>
<feature type="transmembrane region" description="Helical" evidence="1">
    <location>
        <begin position="93"/>
        <end position="113"/>
    </location>
</feature>
<organism evidence="2 3">
    <name type="scientific">Tenacibaculum caenipelagi</name>
    <dbReference type="NCBI Taxonomy" id="1325435"/>
    <lineage>
        <taxon>Bacteria</taxon>
        <taxon>Pseudomonadati</taxon>
        <taxon>Bacteroidota</taxon>
        <taxon>Flavobacteriia</taxon>
        <taxon>Flavobacteriales</taxon>
        <taxon>Flavobacteriaceae</taxon>
        <taxon>Tenacibaculum</taxon>
    </lineage>
</organism>
<feature type="transmembrane region" description="Helical" evidence="1">
    <location>
        <begin position="36"/>
        <end position="54"/>
    </location>
</feature>